<keyword evidence="4" id="KW-1185">Reference proteome</keyword>
<feature type="region of interest" description="Disordered" evidence="1">
    <location>
        <begin position="53"/>
        <end position="79"/>
    </location>
</feature>
<dbReference type="GO" id="GO:0035091">
    <property type="term" value="F:phosphatidylinositol binding"/>
    <property type="evidence" value="ECO:0007669"/>
    <property type="project" value="InterPro"/>
</dbReference>
<evidence type="ECO:0000256" key="1">
    <source>
        <dbReference type="SAM" id="MobiDB-lite"/>
    </source>
</evidence>
<dbReference type="Gene3D" id="3.30.1520.10">
    <property type="entry name" value="Phox-like domain"/>
    <property type="match status" value="1"/>
</dbReference>
<organism evidence="3 4">
    <name type="scientific">Coemansia guatemalensis</name>
    <dbReference type="NCBI Taxonomy" id="2761395"/>
    <lineage>
        <taxon>Eukaryota</taxon>
        <taxon>Fungi</taxon>
        <taxon>Fungi incertae sedis</taxon>
        <taxon>Zoopagomycota</taxon>
        <taxon>Kickxellomycotina</taxon>
        <taxon>Kickxellomycetes</taxon>
        <taxon>Kickxellales</taxon>
        <taxon>Kickxellaceae</taxon>
        <taxon>Coemansia</taxon>
    </lineage>
</organism>
<dbReference type="PANTHER" id="PTHR22775">
    <property type="entry name" value="SORTING NEXIN"/>
    <property type="match status" value="1"/>
</dbReference>
<feature type="domain" description="PX" evidence="2">
    <location>
        <begin position="145"/>
        <end position="248"/>
    </location>
</feature>
<dbReference type="PROSITE" id="PS50195">
    <property type="entry name" value="PX"/>
    <property type="match status" value="1"/>
</dbReference>
<name>A0A9W8HQH6_9FUNG</name>
<dbReference type="AlphaFoldDB" id="A0A9W8HQH6"/>
<dbReference type="PANTHER" id="PTHR22775:SF3">
    <property type="entry name" value="SORTING NEXIN-13"/>
    <property type="match status" value="1"/>
</dbReference>
<reference evidence="3" key="1">
    <citation type="submission" date="2022-07" db="EMBL/GenBank/DDBJ databases">
        <title>Phylogenomic reconstructions and comparative analyses of Kickxellomycotina fungi.</title>
        <authorList>
            <person name="Reynolds N.K."/>
            <person name="Stajich J.E."/>
            <person name="Barry K."/>
            <person name="Grigoriev I.V."/>
            <person name="Crous P."/>
            <person name="Smith M.E."/>
        </authorList>
    </citation>
    <scope>NUCLEOTIDE SEQUENCE</scope>
    <source>
        <strain evidence="3">NRRL 1565</strain>
    </source>
</reference>
<accession>A0A9W8HQH6</accession>
<dbReference type="SUPFAM" id="SSF64268">
    <property type="entry name" value="PX domain"/>
    <property type="match status" value="1"/>
</dbReference>
<dbReference type="EMBL" id="JANBUO010002229">
    <property type="protein sequence ID" value="KAJ2795323.1"/>
    <property type="molecule type" value="Genomic_DNA"/>
</dbReference>
<evidence type="ECO:0000259" key="2">
    <source>
        <dbReference type="PROSITE" id="PS50195"/>
    </source>
</evidence>
<dbReference type="InterPro" id="IPR001683">
    <property type="entry name" value="PX_dom"/>
</dbReference>
<evidence type="ECO:0000313" key="4">
    <source>
        <dbReference type="Proteomes" id="UP001140094"/>
    </source>
</evidence>
<gene>
    <name evidence="3" type="primary">SGK3</name>
    <name evidence="3" type="ORF">H4R20_005922</name>
</gene>
<keyword evidence="3" id="KW-0808">Transferase</keyword>
<sequence length="248" mass="27070">MYSIPYGSLGQARCMDATNANAPTALRQFLARGQQQLPHQQMHADHSAYATYGHQSATSSATTLQNPAAPSNRLAPAKSMGNLRSGSTFGAWLSKYHLRPGGARPSAKSALGAGASDASLPRTSISNDHALSAYITSVETSEANGSGGSGELRMGGLRMGRKRFLVYRVLVTGHTGQWWVARRYSEFHELYQLLRRQFPQRAHLWGEFPSKRLLPGLSSSADSVMQRRERLNAFLRAINQDAEVTSHA</sequence>
<dbReference type="OrthoDB" id="63267at2759"/>
<dbReference type="Proteomes" id="UP001140094">
    <property type="component" value="Unassembled WGS sequence"/>
</dbReference>
<keyword evidence="3" id="KW-0418">Kinase</keyword>
<evidence type="ECO:0000313" key="3">
    <source>
        <dbReference type="EMBL" id="KAJ2795323.1"/>
    </source>
</evidence>
<comment type="caution">
    <text evidence="3">The sequence shown here is derived from an EMBL/GenBank/DDBJ whole genome shotgun (WGS) entry which is preliminary data.</text>
</comment>
<dbReference type="GO" id="GO:0004674">
    <property type="term" value="F:protein serine/threonine kinase activity"/>
    <property type="evidence" value="ECO:0007669"/>
    <property type="project" value="UniProtKB-EC"/>
</dbReference>
<feature type="non-terminal residue" evidence="3">
    <location>
        <position position="248"/>
    </location>
</feature>
<dbReference type="Pfam" id="PF00787">
    <property type="entry name" value="PX"/>
    <property type="match status" value="1"/>
</dbReference>
<dbReference type="EC" id="2.7.11.1" evidence="3"/>
<protein>
    <submittedName>
        <fullName evidence="3">Serine/threonine-protein kinase Sgk3</fullName>
        <ecNumber evidence="3">2.7.11.1</ecNumber>
    </submittedName>
</protein>
<proteinExistence type="predicted"/>
<feature type="compositionally biased region" description="Polar residues" evidence="1">
    <location>
        <begin position="53"/>
        <end position="69"/>
    </location>
</feature>
<dbReference type="InterPro" id="IPR036871">
    <property type="entry name" value="PX_dom_sf"/>
</dbReference>